<feature type="transmembrane region" description="Helical" evidence="5">
    <location>
        <begin position="235"/>
        <end position="254"/>
    </location>
</feature>
<feature type="transmembrane region" description="Helical" evidence="5">
    <location>
        <begin position="21"/>
        <end position="51"/>
    </location>
</feature>
<feature type="transmembrane region" description="Helical" evidence="5">
    <location>
        <begin position="146"/>
        <end position="168"/>
    </location>
</feature>
<evidence type="ECO:0000256" key="3">
    <source>
        <dbReference type="ARBA" id="ARBA00022989"/>
    </source>
</evidence>
<sequence length="732" mass="79666">MGRQRRRSAERAAAREAATAAPVIAAPATASGTSAGVVWLLAAALFLAPALGVPSELMLQDTLKSIVVSFAALAAALVFFWQQRGALREVRWHPVLWLPLLLMAYALGSMAWSHAYLGGVEAIRWFVFSLILWLGLQAFTPGRLPVLAAAIHGGAVVASLWAALQFWGEFTLFPQGPNPASTFVNRNFFAEFVVCTLPFGALLLARARTMPGTVILAATNALVVLAILMTGTRAALISLWLQLLAVLPFIAWRFRSQAVPWPKARVGVAAAVLLVGVIGLGSIPSNNESLLKEGRGTTALQRGFNRTASIGPNDESLNLRKVMWAATLRMIADRPVSGVGAGAWEVQVPRYQADGEQLETDYYVHNEVLQLLAEDGVVGLVFLAGLFGYLLLSAWRTWRAGSASEEGPLRAVALASLLSLMVVSNVGFPWRMAATGALFAACLGLLAASDARIGFGGRIRARTAAWRTGWTSPALVGTTLALALAVFITWEAAECERKLVRAAQLATSISREANPNDPKWDGARAEMLQLLREGIAINRHYRKITPIAADEMANWGDWKDALWVWQSVLSSRPYVVAIITNVARGYASLNQPDQAFEYLERARAVSPHAPSVLSLEVILYSRFRDAREAAKLARQALDLGRYDYDLLFNAFRLGLRTGDSALSRDALQKLAAQYPSSRPQVLLELGRFHLEVEKVEANAIASWRQALAATPPEQRELLLQQIPPEYRAQVAR</sequence>
<organism evidence="7 8">
    <name type="scientific">Ramlibacter humi</name>
    <dbReference type="NCBI Taxonomy" id="2530451"/>
    <lineage>
        <taxon>Bacteria</taxon>
        <taxon>Pseudomonadati</taxon>
        <taxon>Pseudomonadota</taxon>
        <taxon>Betaproteobacteria</taxon>
        <taxon>Burkholderiales</taxon>
        <taxon>Comamonadaceae</taxon>
        <taxon>Ramlibacter</taxon>
    </lineage>
</organism>
<feature type="transmembrane region" description="Helical" evidence="5">
    <location>
        <begin position="266"/>
        <end position="283"/>
    </location>
</feature>
<dbReference type="AlphaFoldDB" id="A0A4Z0CDE9"/>
<keyword evidence="8" id="KW-1185">Reference proteome</keyword>
<accession>A0A4Z0CDE9</accession>
<gene>
    <name evidence="7" type="ORF">EZ216_03450</name>
</gene>
<feature type="transmembrane region" description="Helical" evidence="5">
    <location>
        <begin position="430"/>
        <end position="449"/>
    </location>
</feature>
<feature type="domain" description="O-antigen ligase-related" evidence="6">
    <location>
        <begin position="221"/>
        <end position="383"/>
    </location>
</feature>
<reference evidence="7 8" key="1">
    <citation type="submission" date="2019-03" db="EMBL/GenBank/DDBJ databases">
        <title>Ramlibacter sp. 18x22-1, whole genome shotgun sequence.</title>
        <authorList>
            <person name="Zhang X."/>
            <person name="Feng G."/>
            <person name="Zhu H."/>
        </authorList>
    </citation>
    <scope>NUCLEOTIDE SEQUENCE [LARGE SCALE GENOMIC DNA]</scope>
    <source>
        <strain evidence="7 8">18x22-1</strain>
    </source>
</reference>
<dbReference type="InterPro" id="IPR011990">
    <property type="entry name" value="TPR-like_helical_dom_sf"/>
</dbReference>
<feature type="transmembrane region" description="Helical" evidence="5">
    <location>
        <begin position="188"/>
        <end position="205"/>
    </location>
</feature>
<feature type="transmembrane region" description="Helical" evidence="5">
    <location>
        <begin position="94"/>
        <end position="116"/>
    </location>
</feature>
<name>A0A4Z0CDE9_9BURK</name>
<protein>
    <recommendedName>
        <fullName evidence="6">O-antigen ligase-related domain-containing protein</fullName>
    </recommendedName>
</protein>
<evidence type="ECO:0000313" key="8">
    <source>
        <dbReference type="Proteomes" id="UP000297839"/>
    </source>
</evidence>
<dbReference type="EMBL" id="SMLK01000001">
    <property type="protein sequence ID" value="TFZ08229.1"/>
    <property type="molecule type" value="Genomic_DNA"/>
</dbReference>
<keyword evidence="4 5" id="KW-0472">Membrane</keyword>
<feature type="transmembrane region" description="Helical" evidence="5">
    <location>
        <begin position="470"/>
        <end position="490"/>
    </location>
</feature>
<dbReference type="PANTHER" id="PTHR37422:SF13">
    <property type="entry name" value="LIPOPOLYSACCHARIDE BIOSYNTHESIS PROTEIN PA4999-RELATED"/>
    <property type="match status" value="1"/>
</dbReference>
<comment type="caution">
    <text evidence="7">The sequence shown here is derived from an EMBL/GenBank/DDBJ whole genome shotgun (WGS) entry which is preliminary data.</text>
</comment>
<evidence type="ECO:0000259" key="6">
    <source>
        <dbReference type="Pfam" id="PF04932"/>
    </source>
</evidence>
<dbReference type="InterPro" id="IPR007016">
    <property type="entry name" value="O-antigen_ligase-rel_domated"/>
</dbReference>
<dbReference type="GO" id="GO:0016020">
    <property type="term" value="C:membrane"/>
    <property type="evidence" value="ECO:0007669"/>
    <property type="project" value="UniProtKB-SubCell"/>
</dbReference>
<feature type="transmembrane region" description="Helical" evidence="5">
    <location>
        <begin position="212"/>
        <end position="229"/>
    </location>
</feature>
<evidence type="ECO:0000256" key="4">
    <source>
        <dbReference type="ARBA" id="ARBA00023136"/>
    </source>
</evidence>
<dbReference type="Gene3D" id="1.25.40.10">
    <property type="entry name" value="Tetratricopeptide repeat domain"/>
    <property type="match status" value="1"/>
</dbReference>
<feature type="transmembrane region" description="Helical" evidence="5">
    <location>
        <begin position="407"/>
        <end position="424"/>
    </location>
</feature>
<dbReference type="OrthoDB" id="8576060at2"/>
<feature type="transmembrane region" description="Helical" evidence="5">
    <location>
        <begin position="63"/>
        <end position="82"/>
    </location>
</feature>
<evidence type="ECO:0000256" key="2">
    <source>
        <dbReference type="ARBA" id="ARBA00022692"/>
    </source>
</evidence>
<dbReference type="InterPro" id="IPR051533">
    <property type="entry name" value="WaaL-like"/>
</dbReference>
<evidence type="ECO:0000313" key="7">
    <source>
        <dbReference type="EMBL" id="TFZ08229.1"/>
    </source>
</evidence>
<evidence type="ECO:0000256" key="5">
    <source>
        <dbReference type="SAM" id="Phobius"/>
    </source>
</evidence>
<dbReference type="Pfam" id="PF04932">
    <property type="entry name" value="Wzy_C"/>
    <property type="match status" value="1"/>
</dbReference>
<keyword evidence="2 5" id="KW-0812">Transmembrane</keyword>
<comment type="subcellular location">
    <subcellularLocation>
        <location evidence="1">Membrane</location>
        <topology evidence="1">Multi-pass membrane protein</topology>
    </subcellularLocation>
</comment>
<dbReference type="Proteomes" id="UP000297839">
    <property type="component" value="Unassembled WGS sequence"/>
</dbReference>
<keyword evidence="3 5" id="KW-1133">Transmembrane helix</keyword>
<proteinExistence type="predicted"/>
<feature type="transmembrane region" description="Helical" evidence="5">
    <location>
        <begin position="122"/>
        <end position="139"/>
    </location>
</feature>
<dbReference type="RefSeq" id="WP_135248166.1">
    <property type="nucleotide sequence ID" value="NZ_SMLK01000001.1"/>
</dbReference>
<dbReference type="SUPFAM" id="SSF48452">
    <property type="entry name" value="TPR-like"/>
    <property type="match status" value="1"/>
</dbReference>
<dbReference type="PANTHER" id="PTHR37422">
    <property type="entry name" value="TEICHURONIC ACID BIOSYNTHESIS PROTEIN TUAE"/>
    <property type="match status" value="1"/>
</dbReference>
<evidence type="ECO:0000256" key="1">
    <source>
        <dbReference type="ARBA" id="ARBA00004141"/>
    </source>
</evidence>
<feature type="transmembrane region" description="Helical" evidence="5">
    <location>
        <begin position="376"/>
        <end position="395"/>
    </location>
</feature>